<dbReference type="GO" id="GO:0005524">
    <property type="term" value="F:ATP binding"/>
    <property type="evidence" value="ECO:0007669"/>
    <property type="project" value="InterPro"/>
</dbReference>
<dbReference type="PANTHER" id="PTHR47810:SF1">
    <property type="entry name" value="DNA LIGASE B"/>
    <property type="match status" value="1"/>
</dbReference>
<keyword evidence="3" id="KW-0235">DNA replication</keyword>
<evidence type="ECO:0000256" key="3">
    <source>
        <dbReference type="ARBA" id="ARBA00022705"/>
    </source>
</evidence>
<feature type="domain" description="ATP-dependent DNA ligase family profile" evidence="6">
    <location>
        <begin position="56"/>
        <end position="189"/>
    </location>
</feature>
<evidence type="ECO:0000256" key="5">
    <source>
        <dbReference type="ARBA" id="ARBA00023204"/>
    </source>
</evidence>
<dbReference type="GO" id="GO:0006310">
    <property type="term" value="P:DNA recombination"/>
    <property type="evidence" value="ECO:0007669"/>
    <property type="project" value="InterPro"/>
</dbReference>
<dbReference type="OrthoDB" id="411785at2759"/>
<dbReference type="Gene3D" id="2.40.50.140">
    <property type="entry name" value="Nucleic acid-binding proteins"/>
    <property type="match status" value="1"/>
</dbReference>
<sequence>MDATKLLLSTSTRMDLVKTLHGGLVFDGEICVFKDSRNLEGNVENFQAIMREISRNEHQVQDPVYFVFDVLTHKEFLMKERSRLFSERLDFANQLFNDFDHPRMKLLEHTKVKDFTHLQQLKNVAFERRWEGLMLRNDTEYEGKRSRNLLKIKQWEDEEFIVEDIQKTKMNLAVRGTSEEREILGSVVIRYKGNKVNVGSGFTLDQRIRYAATPSLIIGKPITVQYYSETEPSVNRKASTPSSISLRFPTVKAVYESGARDT</sequence>
<dbReference type="Pfam" id="PF01068">
    <property type="entry name" value="DNA_ligase_A_M"/>
    <property type="match status" value="1"/>
</dbReference>
<evidence type="ECO:0000256" key="2">
    <source>
        <dbReference type="ARBA" id="ARBA00022598"/>
    </source>
</evidence>
<dbReference type="GO" id="GO:0006260">
    <property type="term" value="P:DNA replication"/>
    <property type="evidence" value="ECO:0007669"/>
    <property type="project" value="UniProtKB-KW"/>
</dbReference>
<protein>
    <submittedName>
        <fullName evidence="7">Nucleic acid-binding protein</fullName>
    </submittedName>
</protein>
<dbReference type="InterPro" id="IPR012310">
    <property type="entry name" value="DNA_ligase_ATP-dep_cent"/>
</dbReference>
<evidence type="ECO:0000313" key="8">
    <source>
        <dbReference type="Proteomes" id="UP000193498"/>
    </source>
</evidence>
<gene>
    <name evidence="7" type="ORF">K493DRAFT_310813</name>
</gene>
<dbReference type="GO" id="GO:0006281">
    <property type="term" value="P:DNA repair"/>
    <property type="evidence" value="ECO:0007669"/>
    <property type="project" value="UniProtKB-KW"/>
</dbReference>
<comment type="caution">
    <text evidence="7">The sequence shown here is derived from an EMBL/GenBank/DDBJ whole genome shotgun (WGS) entry which is preliminary data.</text>
</comment>
<accession>A0A1Y1Z6I6</accession>
<dbReference type="InParanoid" id="A0A1Y1Z6I6"/>
<evidence type="ECO:0000256" key="1">
    <source>
        <dbReference type="ARBA" id="ARBA00001968"/>
    </source>
</evidence>
<evidence type="ECO:0000313" key="7">
    <source>
        <dbReference type="EMBL" id="ORY05861.1"/>
    </source>
</evidence>
<name>A0A1Y1Z6I6_9FUNG</name>
<reference evidence="7 8" key="1">
    <citation type="submission" date="2016-07" db="EMBL/GenBank/DDBJ databases">
        <title>Pervasive Adenine N6-methylation of Active Genes in Fungi.</title>
        <authorList>
            <consortium name="DOE Joint Genome Institute"/>
            <person name="Mondo S.J."/>
            <person name="Dannebaum R.O."/>
            <person name="Kuo R.C."/>
            <person name="Labutti K."/>
            <person name="Haridas S."/>
            <person name="Kuo A."/>
            <person name="Salamov A."/>
            <person name="Ahrendt S.R."/>
            <person name="Lipzen A."/>
            <person name="Sullivan W."/>
            <person name="Andreopoulos W.B."/>
            <person name="Clum A."/>
            <person name="Lindquist E."/>
            <person name="Daum C."/>
            <person name="Ramamoorthy G.K."/>
            <person name="Gryganskyi A."/>
            <person name="Culley D."/>
            <person name="Magnuson J.K."/>
            <person name="James T.Y."/>
            <person name="O'Malley M.A."/>
            <person name="Stajich J.E."/>
            <person name="Spatafora J.W."/>
            <person name="Visel A."/>
            <person name="Grigoriev I.V."/>
        </authorList>
    </citation>
    <scope>NUCLEOTIDE SEQUENCE [LARGE SCALE GENOMIC DNA]</scope>
    <source>
        <strain evidence="7 8">CBS 931.73</strain>
    </source>
</reference>
<keyword evidence="4" id="KW-0227">DNA damage</keyword>
<evidence type="ECO:0000259" key="6">
    <source>
        <dbReference type="PROSITE" id="PS50160"/>
    </source>
</evidence>
<dbReference type="GO" id="GO:0003910">
    <property type="term" value="F:DNA ligase (ATP) activity"/>
    <property type="evidence" value="ECO:0007669"/>
    <property type="project" value="InterPro"/>
</dbReference>
<keyword evidence="8" id="KW-1185">Reference proteome</keyword>
<dbReference type="AlphaFoldDB" id="A0A1Y1Z6I6"/>
<dbReference type="SUPFAM" id="SSF50249">
    <property type="entry name" value="Nucleic acid-binding proteins"/>
    <property type="match status" value="1"/>
</dbReference>
<dbReference type="Proteomes" id="UP000193498">
    <property type="component" value="Unassembled WGS sequence"/>
</dbReference>
<dbReference type="Pfam" id="PF14743">
    <property type="entry name" value="DNA_ligase_OB_2"/>
    <property type="match status" value="1"/>
</dbReference>
<keyword evidence="2" id="KW-0436">Ligase</keyword>
<dbReference type="EMBL" id="MCFE01000021">
    <property type="protein sequence ID" value="ORY05861.1"/>
    <property type="molecule type" value="Genomic_DNA"/>
</dbReference>
<dbReference type="PROSITE" id="PS50160">
    <property type="entry name" value="DNA_LIGASE_A3"/>
    <property type="match status" value="1"/>
</dbReference>
<organism evidence="7 8">
    <name type="scientific">Basidiobolus meristosporus CBS 931.73</name>
    <dbReference type="NCBI Taxonomy" id="1314790"/>
    <lineage>
        <taxon>Eukaryota</taxon>
        <taxon>Fungi</taxon>
        <taxon>Fungi incertae sedis</taxon>
        <taxon>Zoopagomycota</taxon>
        <taxon>Entomophthoromycotina</taxon>
        <taxon>Basidiobolomycetes</taxon>
        <taxon>Basidiobolales</taxon>
        <taxon>Basidiobolaceae</taxon>
        <taxon>Basidiobolus</taxon>
    </lineage>
</organism>
<dbReference type="SUPFAM" id="SSF56091">
    <property type="entry name" value="DNA ligase/mRNA capping enzyme, catalytic domain"/>
    <property type="match status" value="1"/>
</dbReference>
<dbReference type="PANTHER" id="PTHR47810">
    <property type="entry name" value="DNA LIGASE"/>
    <property type="match status" value="1"/>
</dbReference>
<dbReference type="InterPro" id="IPR050326">
    <property type="entry name" value="NAD_dep_DNA_ligaseB"/>
</dbReference>
<proteinExistence type="predicted"/>
<evidence type="ECO:0000256" key="4">
    <source>
        <dbReference type="ARBA" id="ARBA00022763"/>
    </source>
</evidence>
<comment type="cofactor">
    <cofactor evidence="1">
        <name>a divalent metal cation</name>
        <dbReference type="ChEBI" id="CHEBI:60240"/>
    </cofactor>
</comment>
<dbReference type="InterPro" id="IPR012340">
    <property type="entry name" value="NA-bd_OB-fold"/>
</dbReference>
<dbReference type="Gene3D" id="3.30.470.30">
    <property type="entry name" value="DNA ligase/mRNA capping enzyme"/>
    <property type="match status" value="1"/>
</dbReference>
<dbReference type="InterPro" id="IPR029319">
    <property type="entry name" value="DNA_ligase_OB"/>
</dbReference>
<keyword evidence="5" id="KW-0234">DNA repair</keyword>